<dbReference type="AlphaFoldDB" id="A0AAT9H726"/>
<gene>
    <name evidence="1" type="ORF">CFS9_39230</name>
</gene>
<reference evidence="1" key="1">
    <citation type="submission" date="2024-05" db="EMBL/GenBank/DDBJ databases">
        <title>Whole-Genome Sequence of CFS9, a Potential Fish Probiotic Isolated from the Body Surface of Silurus asotus.</title>
        <authorList>
            <person name="Kojima M."/>
            <person name="Tobioka K."/>
            <person name="Yokota K."/>
            <person name="Nakatani H."/>
            <person name="Hori K."/>
            <person name="Tamaru Y."/>
            <person name="Okazaki F."/>
        </authorList>
    </citation>
    <scope>NUCLEOTIDE SEQUENCE</scope>
    <source>
        <strain evidence="1">CFS9</strain>
    </source>
</reference>
<protein>
    <recommendedName>
        <fullName evidence="2">Lipoprotein</fullName>
    </recommendedName>
</protein>
<proteinExistence type="predicted"/>
<evidence type="ECO:0008006" key="2">
    <source>
        <dbReference type="Google" id="ProtNLM"/>
    </source>
</evidence>
<evidence type="ECO:0000313" key="1">
    <source>
        <dbReference type="EMBL" id="BFM45282.1"/>
    </source>
</evidence>
<organism evidence="1">
    <name type="scientific">Flavobacterium sp. CFS9</name>
    <dbReference type="NCBI Taxonomy" id="3143118"/>
    <lineage>
        <taxon>Bacteria</taxon>
        <taxon>Pseudomonadati</taxon>
        <taxon>Bacteroidota</taxon>
        <taxon>Flavobacteriia</taxon>
        <taxon>Flavobacteriales</taxon>
        <taxon>Flavobacteriaceae</taxon>
        <taxon>Flavobacterium</taxon>
    </lineage>
</organism>
<sequence length="124" mass="14195">MMKNTLIFLFVGLFVGCSPIKTNTYFSTCVLYGAPEVSLKLNLDKSFIYNFRYSERAIVGKWKVNSDTLILTCDLWTESIDSLSPKNKTSDMYGVDKYLVKGSKLFIINKNGRSKNCYLKSMNR</sequence>
<dbReference type="PROSITE" id="PS51257">
    <property type="entry name" value="PROKAR_LIPOPROTEIN"/>
    <property type="match status" value="1"/>
</dbReference>
<name>A0AAT9H726_9FLAO</name>
<accession>A0AAT9H726</accession>
<dbReference type="RefSeq" id="WP_369616282.1">
    <property type="nucleotide sequence ID" value="NZ_AP031573.1"/>
</dbReference>
<dbReference type="EMBL" id="AP031573">
    <property type="protein sequence ID" value="BFM45282.1"/>
    <property type="molecule type" value="Genomic_DNA"/>
</dbReference>